<dbReference type="InterPro" id="IPR007329">
    <property type="entry name" value="FMN-bd"/>
</dbReference>
<comment type="similarity">
    <text evidence="6">Belongs to the RnfG family.</text>
</comment>
<keyword evidence="1 6" id="KW-0813">Transport</keyword>
<evidence type="ECO:0000256" key="4">
    <source>
        <dbReference type="ARBA" id="ARBA00022643"/>
    </source>
</evidence>
<keyword evidence="6" id="KW-1003">Cell membrane</keyword>
<keyword evidence="6" id="KW-0812">Transmembrane</keyword>
<evidence type="ECO:0000256" key="3">
    <source>
        <dbReference type="ARBA" id="ARBA00022630"/>
    </source>
</evidence>
<keyword evidence="4 6" id="KW-0288">FMN</keyword>
<dbReference type="HAMAP" id="MF_00479">
    <property type="entry name" value="RsxG_RnfG"/>
    <property type="match status" value="1"/>
</dbReference>
<evidence type="ECO:0000259" key="7">
    <source>
        <dbReference type="SMART" id="SM00900"/>
    </source>
</evidence>
<dbReference type="EMBL" id="QPGA01000030">
    <property type="protein sequence ID" value="RDE49878.1"/>
    <property type="molecule type" value="Genomic_DNA"/>
</dbReference>
<dbReference type="SMART" id="SM00900">
    <property type="entry name" value="FMN_bind"/>
    <property type="match status" value="1"/>
</dbReference>
<keyword evidence="6" id="KW-1278">Translocase</keyword>
<dbReference type="GO" id="GO:0022900">
    <property type="term" value="P:electron transport chain"/>
    <property type="evidence" value="ECO:0007669"/>
    <property type="project" value="UniProtKB-UniRule"/>
</dbReference>
<organism evidence="8 9">
    <name type="scientific">Candidatus Accumulibacter meliphilus</name>
    <dbReference type="NCBI Taxonomy" id="2211374"/>
    <lineage>
        <taxon>Bacteria</taxon>
        <taxon>Pseudomonadati</taxon>
        <taxon>Pseudomonadota</taxon>
        <taxon>Betaproteobacteria</taxon>
        <taxon>Candidatus Accumulibacter</taxon>
    </lineage>
</organism>
<comment type="subunit">
    <text evidence="6">The complex is composed of six subunits: RnfA, RnfB, RnfC, RnfD, RnfE and RnfG.</text>
</comment>
<keyword evidence="6" id="KW-0472">Membrane</keyword>
<evidence type="ECO:0000313" key="8">
    <source>
        <dbReference type="EMBL" id="RDE49878.1"/>
    </source>
</evidence>
<dbReference type="PANTHER" id="PTHR36118:SF1">
    <property type="entry name" value="ION-TRANSLOCATING OXIDOREDUCTASE COMPLEX SUBUNIT G"/>
    <property type="match status" value="1"/>
</dbReference>
<dbReference type="Proteomes" id="UP000253831">
    <property type="component" value="Unassembled WGS sequence"/>
</dbReference>
<keyword evidence="5 6" id="KW-0249">Electron transport</keyword>
<proteinExistence type="inferred from homology"/>
<accession>A0A369XR52</accession>
<dbReference type="NCBIfam" id="NF002519">
    <property type="entry name" value="PRK01908.1"/>
    <property type="match status" value="1"/>
</dbReference>
<comment type="caution">
    <text evidence="8">The sequence shown here is derived from an EMBL/GenBank/DDBJ whole genome shotgun (WGS) entry which is preliminary data.</text>
</comment>
<comment type="cofactor">
    <cofactor evidence="6">
        <name>FMN</name>
        <dbReference type="ChEBI" id="CHEBI:58210"/>
    </cofactor>
</comment>
<comment type="subcellular location">
    <subcellularLocation>
        <location evidence="6">Cell inner membrane</location>
        <topology evidence="6">Single-pass membrane protein</topology>
    </subcellularLocation>
</comment>
<dbReference type="GO" id="GO:0009055">
    <property type="term" value="F:electron transfer activity"/>
    <property type="evidence" value="ECO:0007669"/>
    <property type="project" value="InterPro"/>
</dbReference>
<dbReference type="PANTHER" id="PTHR36118">
    <property type="entry name" value="ION-TRANSLOCATING OXIDOREDUCTASE COMPLEX SUBUNIT G"/>
    <property type="match status" value="1"/>
</dbReference>
<comment type="function">
    <text evidence="6">Part of a membrane-bound complex that couples electron transfer with translocation of ions across the membrane.</text>
</comment>
<dbReference type="AlphaFoldDB" id="A0A369XR52"/>
<reference evidence="8 9" key="1">
    <citation type="submission" date="2018-05" db="EMBL/GenBank/DDBJ databases">
        <title>Integrated omic analyses show evidence that a Ca. Accumulibacter phosphatis strain performs denitrification under micro-aerobic conditions.</title>
        <authorList>
            <person name="Camejo P.Y."/>
            <person name="Katherine M.D."/>
            <person name="Daniel N.R."/>
        </authorList>
    </citation>
    <scope>NUCLEOTIDE SEQUENCE [LARGE SCALE GENOMIC DNA]</scope>
    <source>
        <strain evidence="8">UW-LDO-IC</strain>
    </source>
</reference>
<dbReference type="InterPro" id="IPR010209">
    <property type="entry name" value="Ion_transpt_RnfG/RsxG"/>
</dbReference>
<gene>
    <name evidence="6" type="primary">rnfG</name>
    <name evidence="8" type="ORF">DVS81_14115</name>
</gene>
<dbReference type="NCBIfam" id="TIGR01947">
    <property type="entry name" value="rnfG"/>
    <property type="match status" value="1"/>
</dbReference>
<evidence type="ECO:0000313" key="9">
    <source>
        <dbReference type="Proteomes" id="UP000253831"/>
    </source>
</evidence>
<evidence type="ECO:0000256" key="2">
    <source>
        <dbReference type="ARBA" id="ARBA00022553"/>
    </source>
</evidence>
<keyword evidence="3 6" id="KW-0285">Flavoprotein</keyword>
<dbReference type="GO" id="GO:0005886">
    <property type="term" value="C:plasma membrane"/>
    <property type="evidence" value="ECO:0007669"/>
    <property type="project" value="UniProtKB-SubCell"/>
</dbReference>
<evidence type="ECO:0000256" key="1">
    <source>
        <dbReference type="ARBA" id="ARBA00022448"/>
    </source>
</evidence>
<keyword evidence="2 6" id="KW-0597">Phosphoprotein</keyword>
<evidence type="ECO:0000256" key="6">
    <source>
        <dbReference type="HAMAP-Rule" id="MF_00479"/>
    </source>
</evidence>
<keyword evidence="6" id="KW-1133">Transmembrane helix</keyword>
<evidence type="ECO:0000256" key="5">
    <source>
        <dbReference type="ARBA" id="ARBA00022982"/>
    </source>
</evidence>
<name>A0A369XR52_9PROT</name>
<feature type="modified residue" description="FMN phosphoryl threonine" evidence="6">
    <location>
        <position position="190"/>
    </location>
</feature>
<protein>
    <recommendedName>
        <fullName evidence="6">Ion-translocating oxidoreductase complex subunit G</fullName>
        <ecNumber evidence="6">7.-.-.-</ecNumber>
    </recommendedName>
    <alternativeName>
        <fullName evidence="6">Rnf electron transport complex subunit G</fullName>
    </alternativeName>
</protein>
<feature type="domain" description="FMN-binding" evidence="7">
    <location>
        <begin position="110"/>
        <end position="207"/>
    </location>
</feature>
<dbReference type="PIRSF" id="PIRSF006091">
    <property type="entry name" value="E_trnsport_RnfG"/>
    <property type="match status" value="1"/>
</dbReference>
<dbReference type="Pfam" id="PF04205">
    <property type="entry name" value="FMN_bind"/>
    <property type="match status" value="1"/>
</dbReference>
<dbReference type="GO" id="GO:0010181">
    <property type="term" value="F:FMN binding"/>
    <property type="evidence" value="ECO:0007669"/>
    <property type="project" value="InterPro"/>
</dbReference>
<keyword evidence="6" id="KW-0997">Cell inner membrane</keyword>
<sequence length="232" mass="24817">MTPPLKTLSAASMAVRTAIVLFIFVVVFTGLLAAAYQATEPAIAAAAAAEKMKLIGEVLPRELYDNDLLNDQRQLPASAGLGLDEPSTAYLGRKSGSASALIFEAVAPDGYSGKIRLLLAVAVDGRLLGVRVTQHKETPGLGDYIDPRKDKNKERPWITQFNDLSLATVSGREWAVRKDHGRFDSLAGATVTPRAVIKAVHKALQYVAENRQQLFASPEVPTPPAASPGESK</sequence>
<dbReference type="EC" id="7.-.-.-" evidence="6"/>